<dbReference type="HOGENOM" id="CLU_060739_1_0_0"/>
<evidence type="ECO:0000259" key="8">
    <source>
        <dbReference type="PROSITE" id="PS50880"/>
    </source>
</evidence>
<keyword evidence="4 7" id="KW-0862">Zinc</keyword>
<dbReference type="PANTHER" id="PTHR30446">
    <property type="entry name" value="RECOMBINATION PROTEIN RECR"/>
    <property type="match status" value="1"/>
</dbReference>
<reference evidence="9 10" key="1">
    <citation type="journal article" date="2010" name="Stand. Genomic Sci.">
        <title>Complete genome sequence of Aminobacterium colombiense type strain (ALA-1).</title>
        <authorList>
            <person name="Chertkov O."/>
            <person name="Sikorski J."/>
            <person name="Brambilla E."/>
            <person name="Lapidus A."/>
            <person name="Copeland A."/>
            <person name="Glavina Del Rio T."/>
            <person name="Nolan M."/>
            <person name="Lucas S."/>
            <person name="Tice H."/>
            <person name="Cheng J.F."/>
            <person name="Han C."/>
            <person name="Detter J.C."/>
            <person name="Bruce D."/>
            <person name="Tapia R."/>
            <person name="Goodwin L."/>
            <person name="Pitluck S."/>
            <person name="Liolios K."/>
            <person name="Ivanova N."/>
            <person name="Mavromatis K."/>
            <person name="Ovchinnikova G."/>
            <person name="Pati A."/>
            <person name="Chen A."/>
            <person name="Palaniappan K."/>
            <person name="Land M."/>
            <person name="Hauser L."/>
            <person name="Chang Y.J."/>
            <person name="Jeffries C.D."/>
            <person name="Spring S."/>
            <person name="Rohde M."/>
            <person name="Goker M."/>
            <person name="Bristow J."/>
            <person name="Eisen J.A."/>
            <person name="Markowitz V."/>
            <person name="Hugenholtz P."/>
            <person name="Kyrpides N.C."/>
            <person name="Klenk H.P."/>
        </authorList>
    </citation>
    <scope>NUCLEOTIDE SEQUENCE [LARGE SCALE GENOMIC DNA]</scope>
    <source>
        <strain evidence="10">DSM 12261 / ALA-1</strain>
    </source>
</reference>
<organism evidence="9 10">
    <name type="scientific">Aminobacterium colombiense (strain DSM 12261 / ALA-1)</name>
    <dbReference type="NCBI Taxonomy" id="572547"/>
    <lineage>
        <taxon>Bacteria</taxon>
        <taxon>Thermotogati</taxon>
        <taxon>Synergistota</taxon>
        <taxon>Synergistia</taxon>
        <taxon>Synergistales</taxon>
        <taxon>Aminobacteriaceae</taxon>
        <taxon>Aminobacterium</taxon>
    </lineage>
</organism>
<dbReference type="RefSeq" id="WP_013048369.1">
    <property type="nucleotide sequence ID" value="NC_014011.1"/>
</dbReference>
<dbReference type="Proteomes" id="UP000002366">
    <property type="component" value="Chromosome"/>
</dbReference>
<dbReference type="InterPro" id="IPR015967">
    <property type="entry name" value="Rcmb_RecR_Znf"/>
</dbReference>
<dbReference type="PROSITE" id="PS50880">
    <property type="entry name" value="TOPRIM"/>
    <property type="match status" value="1"/>
</dbReference>
<accession>D5EEX4</accession>
<dbReference type="GO" id="GO:0003677">
    <property type="term" value="F:DNA binding"/>
    <property type="evidence" value="ECO:0007669"/>
    <property type="project" value="UniProtKB-UniRule"/>
</dbReference>
<dbReference type="STRING" id="572547.Amico_0981"/>
<dbReference type="OrthoDB" id="9802672at2"/>
<evidence type="ECO:0000313" key="10">
    <source>
        <dbReference type="Proteomes" id="UP000002366"/>
    </source>
</evidence>
<dbReference type="Pfam" id="PF21175">
    <property type="entry name" value="RecR_C"/>
    <property type="match status" value="1"/>
</dbReference>
<dbReference type="EMBL" id="CP001997">
    <property type="protein sequence ID" value="ADE57106.1"/>
    <property type="molecule type" value="Genomic_DNA"/>
</dbReference>
<dbReference type="NCBIfam" id="TIGR00615">
    <property type="entry name" value="recR"/>
    <property type="match status" value="1"/>
</dbReference>
<feature type="domain" description="Toprim" evidence="8">
    <location>
        <begin position="80"/>
        <end position="175"/>
    </location>
</feature>
<sequence>MALPEPLLQLVTLLKRLPGVGEKSARRMAFFIIQQPGSYPEELAIALHGLKERLCECSKCGNITDVDPCSICTDPLRERQTLCVVETAEDLLSMEQAGIYNGLYHVLKGKISPLDGEDLPPSEYERLKERIINTRVKEVIIATNPRVEGDLTFYSLFSELEDLDVKISRLAYGLPVGGSIEFADRITLHAAFESRVDVRKNKRR</sequence>
<dbReference type="InterPro" id="IPR000093">
    <property type="entry name" value="DNA_Rcmb_RecR"/>
</dbReference>
<dbReference type="SUPFAM" id="SSF111304">
    <property type="entry name" value="Recombination protein RecR"/>
    <property type="match status" value="1"/>
</dbReference>
<proteinExistence type="inferred from homology"/>
<evidence type="ECO:0000256" key="6">
    <source>
        <dbReference type="ARBA" id="ARBA00023204"/>
    </source>
</evidence>
<dbReference type="Gene3D" id="3.30.60.80">
    <property type="match status" value="1"/>
</dbReference>
<evidence type="ECO:0000313" key="9">
    <source>
        <dbReference type="EMBL" id="ADE57106.1"/>
    </source>
</evidence>
<protein>
    <recommendedName>
        <fullName evidence="7">Recombination protein RecR</fullName>
    </recommendedName>
</protein>
<evidence type="ECO:0000256" key="4">
    <source>
        <dbReference type="ARBA" id="ARBA00022833"/>
    </source>
</evidence>
<dbReference type="SMART" id="SM00493">
    <property type="entry name" value="TOPRIM"/>
    <property type="match status" value="1"/>
</dbReference>
<dbReference type="Gene3D" id="1.10.8.420">
    <property type="entry name" value="RecR Domain 1"/>
    <property type="match status" value="1"/>
</dbReference>
<dbReference type="PANTHER" id="PTHR30446:SF0">
    <property type="entry name" value="RECOMBINATION PROTEIN RECR"/>
    <property type="match status" value="1"/>
</dbReference>
<keyword evidence="6 7" id="KW-0234">DNA repair</keyword>
<name>D5EEX4_AMICL</name>
<dbReference type="GO" id="GO:0006281">
    <property type="term" value="P:DNA repair"/>
    <property type="evidence" value="ECO:0007669"/>
    <property type="project" value="UniProtKB-UniRule"/>
</dbReference>
<dbReference type="InterPro" id="IPR034137">
    <property type="entry name" value="TOPRIM_RecR"/>
</dbReference>
<evidence type="ECO:0000256" key="3">
    <source>
        <dbReference type="ARBA" id="ARBA00022771"/>
    </source>
</evidence>
<evidence type="ECO:0000256" key="5">
    <source>
        <dbReference type="ARBA" id="ARBA00023172"/>
    </source>
</evidence>
<dbReference type="KEGG" id="aco:Amico_0981"/>
<dbReference type="CDD" id="cd01025">
    <property type="entry name" value="TOPRIM_recR"/>
    <property type="match status" value="1"/>
</dbReference>
<dbReference type="Pfam" id="PF21176">
    <property type="entry name" value="RecR_HhH"/>
    <property type="match status" value="1"/>
</dbReference>
<evidence type="ECO:0000256" key="1">
    <source>
        <dbReference type="ARBA" id="ARBA00022723"/>
    </source>
</evidence>
<dbReference type="Gene3D" id="3.40.1360.10">
    <property type="match status" value="1"/>
</dbReference>
<comment type="similarity">
    <text evidence="7">Belongs to the RecR family.</text>
</comment>
<evidence type="ECO:0000256" key="2">
    <source>
        <dbReference type="ARBA" id="ARBA00022763"/>
    </source>
</evidence>
<feature type="zinc finger region" description="C4-type" evidence="7">
    <location>
        <begin position="57"/>
        <end position="72"/>
    </location>
</feature>
<gene>
    <name evidence="7" type="primary">recR</name>
    <name evidence="9" type="ordered locus">Amico_0981</name>
</gene>
<dbReference type="InterPro" id="IPR006171">
    <property type="entry name" value="TOPRIM_dom"/>
</dbReference>
<dbReference type="InterPro" id="IPR023627">
    <property type="entry name" value="Rcmb_RecR"/>
</dbReference>
<keyword evidence="5 7" id="KW-0233">DNA recombination</keyword>
<dbReference type="eggNOG" id="COG0353">
    <property type="taxonomic scope" value="Bacteria"/>
</dbReference>
<evidence type="ECO:0000256" key="7">
    <source>
        <dbReference type="HAMAP-Rule" id="MF_00017"/>
    </source>
</evidence>
<dbReference type="HAMAP" id="MF_00017">
    <property type="entry name" value="RecR"/>
    <property type="match status" value="1"/>
</dbReference>
<comment type="function">
    <text evidence="7">May play a role in DNA repair. It seems to be involved in an RecBC-independent recombinational process of DNA repair. It may act with RecF and RecO.</text>
</comment>
<keyword evidence="10" id="KW-1185">Reference proteome</keyword>
<dbReference type="GO" id="GO:0006310">
    <property type="term" value="P:DNA recombination"/>
    <property type="evidence" value="ECO:0007669"/>
    <property type="project" value="UniProtKB-UniRule"/>
</dbReference>
<keyword evidence="3 7" id="KW-0863">Zinc-finger</keyword>
<dbReference type="Pfam" id="PF02132">
    <property type="entry name" value="RecR_ZnF"/>
    <property type="match status" value="1"/>
</dbReference>
<dbReference type="AlphaFoldDB" id="D5EEX4"/>
<dbReference type="Pfam" id="PF13662">
    <property type="entry name" value="Toprim_4"/>
    <property type="match status" value="1"/>
</dbReference>
<keyword evidence="1 7" id="KW-0479">Metal-binding</keyword>
<dbReference type="Gene3D" id="6.10.250.240">
    <property type="match status" value="1"/>
</dbReference>
<keyword evidence="2 7" id="KW-0227">DNA damage</keyword>
<dbReference type="GO" id="GO:0008270">
    <property type="term" value="F:zinc ion binding"/>
    <property type="evidence" value="ECO:0007669"/>
    <property type="project" value="UniProtKB-KW"/>
</dbReference>